<dbReference type="Pfam" id="PF00067">
    <property type="entry name" value="p450"/>
    <property type="match status" value="1"/>
</dbReference>
<feature type="binding site" description="axial binding residue" evidence="4">
    <location>
        <position position="472"/>
    </location>
    <ligand>
        <name>heme</name>
        <dbReference type="ChEBI" id="CHEBI:30413"/>
    </ligand>
    <ligandPart>
        <name>Fe</name>
        <dbReference type="ChEBI" id="CHEBI:18248"/>
    </ligandPart>
</feature>
<dbReference type="PRINTS" id="PR00463">
    <property type="entry name" value="EP450I"/>
</dbReference>
<comment type="caution">
    <text evidence="5">The sequence shown here is derived from an EMBL/GenBank/DDBJ whole genome shotgun (WGS) entry which is preliminary data.</text>
</comment>
<protein>
    <recommendedName>
        <fullName evidence="7">Cytochrome P450</fullName>
    </recommendedName>
</protein>
<dbReference type="InterPro" id="IPR002401">
    <property type="entry name" value="Cyt_P450_E_grp-I"/>
</dbReference>
<sequence length="552" mass="61830">MIAMLDKLGPVLWTTLALLAVYAVQTLRRWRYMRLQQFAEFPQIEKTSLIWGHMATLGKLFKKGDPRRHIDDVLLEASREQGNPGVVLLDLRPLEYPMLVICNADVAEQITKASPRWSSSTPKSLTLRNIWHLTGQNSILTAEGEHWKSQRRRLNPGFAPQHLLTTLPIILDKTKHFLGHLDRHANSNTEFSLDQLLTALTFDIIGAVTMGQNLTAQIPGEESEILLAFMGIVASYKTRKRPEIPGTGWFEERKRRRLAAKIESLTKDVVRQEFARAISGGLDATKSRSVLGLSLQGVEELTPELLQQTSDNLRVFMFAGHDTTSILMQWVFYELSRSPKQRGALFDELDKLFGTDVDPATIGAKLLGPGGAELLNQMTYATAVIKETLRLHPPAASVRMTAPGTDFQLTLPGGKTICPDGCIMYLNSYIIQHDVNVWGETVDEFVPERWLGDTSWMPQGSWRPFERGPRSCIGLELANIEAKVILALVARRYDFVKVGLGELELDVNGQPMADEKGYYKTKSALFNSMQVTAKPVDGTMMKVRLSERATMA</sequence>
<dbReference type="InterPro" id="IPR036396">
    <property type="entry name" value="Cyt_P450_sf"/>
</dbReference>
<evidence type="ECO:0008006" key="7">
    <source>
        <dbReference type="Google" id="ProtNLM"/>
    </source>
</evidence>
<dbReference type="Proteomes" id="UP001140453">
    <property type="component" value="Unassembled WGS sequence"/>
</dbReference>
<dbReference type="PANTHER" id="PTHR24305:SF222">
    <property type="entry name" value="CYTOCHROME P450 MONOOXYGENASE STCS"/>
    <property type="match status" value="1"/>
</dbReference>
<accession>A0A9W8YI56</accession>
<evidence type="ECO:0000256" key="2">
    <source>
        <dbReference type="ARBA" id="ARBA00022723"/>
    </source>
</evidence>
<dbReference type="GO" id="GO:0020037">
    <property type="term" value="F:heme binding"/>
    <property type="evidence" value="ECO:0007669"/>
    <property type="project" value="InterPro"/>
</dbReference>
<dbReference type="InterPro" id="IPR050121">
    <property type="entry name" value="Cytochrome_P450_monoxygenase"/>
</dbReference>
<keyword evidence="3 4" id="KW-0408">Iron</keyword>
<gene>
    <name evidence="5" type="ORF">N0V93_010006</name>
</gene>
<dbReference type="GO" id="GO:0004497">
    <property type="term" value="F:monooxygenase activity"/>
    <property type="evidence" value="ECO:0007669"/>
    <property type="project" value="InterPro"/>
</dbReference>
<organism evidence="5 6">
    <name type="scientific">Gnomoniopsis smithogilvyi</name>
    <dbReference type="NCBI Taxonomy" id="1191159"/>
    <lineage>
        <taxon>Eukaryota</taxon>
        <taxon>Fungi</taxon>
        <taxon>Dikarya</taxon>
        <taxon>Ascomycota</taxon>
        <taxon>Pezizomycotina</taxon>
        <taxon>Sordariomycetes</taxon>
        <taxon>Sordariomycetidae</taxon>
        <taxon>Diaporthales</taxon>
        <taxon>Gnomoniaceae</taxon>
        <taxon>Gnomoniopsis</taxon>
    </lineage>
</organism>
<dbReference type="GO" id="GO:0016705">
    <property type="term" value="F:oxidoreductase activity, acting on paired donors, with incorporation or reduction of molecular oxygen"/>
    <property type="evidence" value="ECO:0007669"/>
    <property type="project" value="InterPro"/>
</dbReference>
<evidence type="ECO:0000256" key="1">
    <source>
        <dbReference type="ARBA" id="ARBA00022617"/>
    </source>
</evidence>
<dbReference type="PANTHER" id="PTHR24305">
    <property type="entry name" value="CYTOCHROME P450"/>
    <property type="match status" value="1"/>
</dbReference>
<dbReference type="AlphaFoldDB" id="A0A9W8YI56"/>
<keyword evidence="2 4" id="KW-0479">Metal-binding</keyword>
<dbReference type="OrthoDB" id="10029320at2759"/>
<dbReference type="PRINTS" id="PR00385">
    <property type="entry name" value="P450"/>
</dbReference>
<dbReference type="GO" id="GO:0005506">
    <property type="term" value="F:iron ion binding"/>
    <property type="evidence" value="ECO:0007669"/>
    <property type="project" value="InterPro"/>
</dbReference>
<proteinExistence type="predicted"/>
<keyword evidence="1 4" id="KW-0349">Heme</keyword>
<dbReference type="CDD" id="cd11051">
    <property type="entry name" value="CYP59-like"/>
    <property type="match status" value="1"/>
</dbReference>
<reference evidence="5" key="1">
    <citation type="submission" date="2022-10" db="EMBL/GenBank/DDBJ databases">
        <title>Tapping the CABI collections for fungal endophytes: first genome assemblies for Collariella, Neodidymelliopsis, Ascochyta clinopodiicola, Didymella pomorum, Didymosphaeria variabile, Neocosmospora piperis and Neocucurbitaria cava.</title>
        <authorList>
            <person name="Hill R."/>
        </authorList>
    </citation>
    <scope>NUCLEOTIDE SEQUENCE</scope>
    <source>
        <strain evidence="5">IMI 355082</strain>
    </source>
</reference>
<name>A0A9W8YI56_9PEZI</name>
<evidence type="ECO:0000313" key="5">
    <source>
        <dbReference type="EMBL" id="KAJ4385577.1"/>
    </source>
</evidence>
<evidence type="ECO:0000256" key="3">
    <source>
        <dbReference type="ARBA" id="ARBA00023004"/>
    </source>
</evidence>
<evidence type="ECO:0000313" key="6">
    <source>
        <dbReference type="Proteomes" id="UP001140453"/>
    </source>
</evidence>
<keyword evidence="6" id="KW-1185">Reference proteome</keyword>
<dbReference type="EMBL" id="JAPEVB010000007">
    <property type="protein sequence ID" value="KAJ4385577.1"/>
    <property type="molecule type" value="Genomic_DNA"/>
</dbReference>
<evidence type="ECO:0000256" key="4">
    <source>
        <dbReference type="PIRSR" id="PIRSR602401-1"/>
    </source>
</evidence>
<dbReference type="SUPFAM" id="SSF48264">
    <property type="entry name" value="Cytochrome P450"/>
    <property type="match status" value="1"/>
</dbReference>
<comment type="cofactor">
    <cofactor evidence="4">
        <name>heme</name>
        <dbReference type="ChEBI" id="CHEBI:30413"/>
    </cofactor>
</comment>
<dbReference type="Gene3D" id="1.10.630.10">
    <property type="entry name" value="Cytochrome P450"/>
    <property type="match status" value="1"/>
</dbReference>
<dbReference type="InterPro" id="IPR001128">
    <property type="entry name" value="Cyt_P450"/>
</dbReference>